<reference evidence="2" key="1">
    <citation type="journal article" date="2013" name="Nat. Genet.">
        <title>The Capsella rubella genome and the genomic consequences of rapid mating system evolution.</title>
        <authorList>
            <person name="Slotte T."/>
            <person name="Hazzouri K.M."/>
            <person name="Agren J.A."/>
            <person name="Koenig D."/>
            <person name="Maumus F."/>
            <person name="Guo Y.L."/>
            <person name="Steige K."/>
            <person name="Platts A.E."/>
            <person name="Escobar J.S."/>
            <person name="Newman L.K."/>
            <person name="Wang W."/>
            <person name="Mandakova T."/>
            <person name="Vello E."/>
            <person name="Smith L.M."/>
            <person name="Henz S.R."/>
            <person name="Steffen J."/>
            <person name="Takuno S."/>
            <person name="Brandvain Y."/>
            <person name="Coop G."/>
            <person name="Andolfatto P."/>
            <person name="Hu T.T."/>
            <person name="Blanchette M."/>
            <person name="Clark R.M."/>
            <person name="Quesneville H."/>
            <person name="Nordborg M."/>
            <person name="Gaut B.S."/>
            <person name="Lysak M.A."/>
            <person name="Jenkins J."/>
            <person name="Grimwood J."/>
            <person name="Chapman J."/>
            <person name="Prochnik S."/>
            <person name="Shu S."/>
            <person name="Rokhsar D."/>
            <person name="Schmutz J."/>
            <person name="Weigel D."/>
            <person name="Wright S.I."/>
        </authorList>
    </citation>
    <scope>NUCLEOTIDE SEQUENCE [LARGE SCALE GENOMIC DNA]</scope>
    <source>
        <strain evidence="2">cv. Monte Gargano</strain>
    </source>
</reference>
<dbReference type="EMBL" id="KB870806">
    <property type="protein sequence ID" value="EOA35984.1"/>
    <property type="molecule type" value="Genomic_DNA"/>
</dbReference>
<proteinExistence type="predicted"/>
<organism evidence="1 2">
    <name type="scientific">Capsella rubella</name>
    <dbReference type="NCBI Taxonomy" id="81985"/>
    <lineage>
        <taxon>Eukaryota</taxon>
        <taxon>Viridiplantae</taxon>
        <taxon>Streptophyta</taxon>
        <taxon>Embryophyta</taxon>
        <taxon>Tracheophyta</taxon>
        <taxon>Spermatophyta</taxon>
        <taxon>Magnoliopsida</taxon>
        <taxon>eudicotyledons</taxon>
        <taxon>Gunneridae</taxon>
        <taxon>Pentapetalae</taxon>
        <taxon>rosids</taxon>
        <taxon>malvids</taxon>
        <taxon>Brassicales</taxon>
        <taxon>Brassicaceae</taxon>
        <taxon>Camelineae</taxon>
        <taxon>Capsella</taxon>
    </lineage>
</organism>
<accession>R0I1B7</accession>
<name>R0I1B7_9BRAS</name>
<dbReference type="Proteomes" id="UP000029121">
    <property type="component" value="Unassembled WGS sequence"/>
</dbReference>
<gene>
    <name evidence="1" type="ORF">CARUB_v10021248mg</name>
</gene>
<evidence type="ECO:0000313" key="1">
    <source>
        <dbReference type="EMBL" id="EOA35984.1"/>
    </source>
</evidence>
<dbReference type="AlphaFoldDB" id="R0I1B7"/>
<keyword evidence="2" id="KW-1185">Reference proteome</keyword>
<protein>
    <submittedName>
        <fullName evidence="1">Uncharacterized protein</fullName>
    </submittedName>
</protein>
<evidence type="ECO:0000313" key="2">
    <source>
        <dbReference type="Proteomes" id="UP000029121"/>
    </source>
</evidence>
<sequence>MEPERQEKGLLLVTAIKSTQLGWRNEGTGATLKESFREYNQRKMEKKLLTMEIQRTKTDLTRWITNSSEIARSSS</sequence>